<evidence type="ECO:0000256" key="6">
    <source>
        <dbReference type="ARBA" id="ARBA00023136"/>
    </source>
</evidence>
<dbReference type="Proteomes" id="UP000814176">
    <property type="component" value="Unassembled WGS sequence"/>
</dbReference>
<comment type="subcellular location">
    <subcellularLocation>
        <location evidence="1">Membrane</location>
        <topology evidence="1">Multi-pass membrane protein</topology>
    </subcellularLocation>
</comment>
<keyword evidence="10" id="KW-1185">Reference proteome</keyword>
<organism evidence="9 10">
    <name type="scientific">Rhodofomes roseus</name>
    <dbReference type="NCBI Taxonomy" id="34475"/>
    <lineage>
        <taxon>Eukaryota</taxon>
        <taxon>Fungi</taxon>
        <taxon>Dikarya</taxon>
        <taxon>Basidiomycota</taxon>
        <taxon>Agaricomycotina</taxon>
        <taxon>Agaricomycetes</taxon>
        <taxon>Polyporales</taxon>
        <taxon>Rhodofomes</taxon>
    </lineage>
</organism>
<feature type="transmembrane region" description="Helical" evidence="8">
    <location>
        <begin position="457"/>
        <end position="481"/>
    </location>
</feature>
<dbReference type="PROSITE" id="PS50283">
    <property type="entry name" value="NA_SOLUT_SYMP_3"/>
    <property type="match status" value="1"/>
</dbReference>
<feature type="transmembrane region" description="Helical" evidence="8">
    <location>
        <begin position="433"/>
        <end position="451"/>
    </location>
</feature>
<evidence type="ECO:0000256" key="1">
    <source>
        <dbReference type="ARBA" id="ARBA00004141"/>
    </source>
</evidence>
<dbReference type="RefSeq" id="XP_047774025.1">
    <property type="nucleotide sequence ID" value="XM_047917800.1"/>
</dbReference>
<dbReference type="PANTHER" id="PTHR46154">
    <property type="match status" value="1"/>
</dbReference>
<dbReference type="CDD" id="cd11476">
    <property type="entry name" value="SLC5sbd_DUR3"/>
    <property type="match status" value="1"/>
</dbReference>
<evidence type="ECO:0000256" key="3">
    <source>
        <dbReference type="ARBA" id="ARBA00022448"/>
    </source>
</evidence>
<feature type="transmembrane region" description="Helical" evidence="8">
    <location>
        <begin position="488"/>
        <end position="511"/>
    </location>
</feature>
<feature type="transmembrane region" description="Helical" evidence="8">
    <location>
        <begin position="197"/>
        <end position="219"/>
    </location>
</feature>
<keyword evidence="3" id="KW-0813">Transport</keyword>
<name>A0ABQ8K2K0_9APHY</name>
<dbReference type="PANTHER" id="PTHR46154:SF4">
    <property type="entry name" value="UREA ACTIVE TRANSPORTER"/>
    <property type="match status" value="1"/>
</dbReference>
<accession>A0ABQ8K2K0</accession>
<dbReference type="Pfam" id="PF00474">
    <property type="entry name" value="SSF"/>
    <property type="match status" value="1"/>
</dbReference>
<evidence type="ECO:0000256" key="8">
    <source>
        <dbReference type="SAM" id="Phobius"/>
    </source>
</evidence>
<feature type="transmembrane region" description="Helical" evidence="8">
    <location>
        <begin position="531"/>
        <end position="549"/>
    </location>
</feature>
<evidence type="ECO:0000256" key="4">
    <source>
        <dbReference type="ARBA" id="ARBA00022692"/>
    </source>
</evidence>
<keyword evidence="5 8" id="KW-1133">Transmembrane helix</keyword>
<dbReference type="InterPro" id="IPR031155">
    <property type="entry name" value="DUR"/>
</dbReference>
<keyword evidence="4 8" id="KW-0812">Transmembrane</keyword>
<feature type="transmembrane region" description="Helical" evidence="8">
    <location>
        <begin position="386"/>
        <end position="412"/>
    </location>
</feature>
<dbReference type="InterPro" id="IPR038377">
    <property type="entry name" value="Na/Glc_symporter_sf"/>
</dbReference>
<sequence>MSDGSEFAPPAPSVRFALDILPEKDSDFMSTLDESVTPPLSQGVGYGIICGVGALFAVGMWWVSRMLSQFQNEVQGSEMFMTAKRSINTGLVASAVVSGWTIAATLLTSTAWTYEFGVSGAYFYGAGACIQIFVFAVSAIELKRRAPGAHTFMEVSRLRYGTTGHWIQIIYSTMYQIINCVNILVGGSEVFEALTGMSAIAGCFLLPVGVVIYTLSGGIKATILTDYTHTIIIYALVLTGLFVVYSSSSLIGSADAMYELLKQAAVRSPVVNNAGGEYLTMSSQSGILLGVVFWCAVFGTTVDVQLYQKAIAANPAATLPGYLIGALAWFCIPFCLATTFGLACRALENTPNFPTYPRPMTATEISSGLSLPYAAIALMGKGGGAFVLLMTFMACTSGFSADLVAVSSVFVYDVYGTYINTNATGGRLVKLSHVAVVIWTLCMSVIATGITRTTIGVNYLVTCMGVFTCSCVFPMYCTVLWRAQNKAAIALAPPLGSITAIASWLGSAYALEGSVTVASTSQTLPLVIGNSVSLVSGAVYSIIFTYAFGPQNFDWEILKAGVRVIDDSDVAGVTEEQLKQQLAVEHLSPHDERALYRGKIVGSFMAIGLCLIFVILIPLPMYFTSYVFSQHFFRAWVAITFIIAWIATLVILIMPLYQGRHSLKLFLNYIIGSRRDALAHKIAPGGVSRDPSMDSEANEKRDAVLGEKGAEAVKVQPAEDAD</sequence>
<evidence type="ECO:0000256" key="5">
    <source>
        <dbReference type="ARBA" id="ARBA00022989"/>
    </source>
</evidence>
<gene>
    <name evidence="9" type="ORF">C8Q71DRAFT_321357</name>
</gene>
<keyword evidence="6 8" id="KW-0472">Membrane</keyword>
<comment type="similarity">
    <text evidence="2 7">Belongs to the sodium:solute symporter (SSF) (TC 2.A.21) family.</text>
</comment>
<protein>
    <submittedName>
        <fullName evidence="9">Sodium/proline symporter</fullName>
    </submittedName>
</protein>
<proteinExistence type="inferred from homology"/>
<feature type="transmembrane region" description="Helical" evidence="8">
    <location>
        <begin position="600"/>
        <end position="623"/>
    </location>
</feature>
<feature type="transmembrane region" description="Helical" evidence="8">
    <location>
        <begin position="163"/>
        <end position="185"/>
    </location>
</feature>
<feature type="transmembrane region" description="Helical" evidence="8">
    <location>
        <begin position="635"/>
        <end position="657"/>
    </location>
</feature>
<evidence type="ECO:0000313" key="9">
    <source>
        <dbReference type="EMBL" id="KAH9830764.1"/>
    </source>
</evidence>
<dbReference type="GeneID" id="71998532"/>
<dbReference type="EMBL" id="JADCUA010000029">
    <property type="protein sequence ID" value="KAH9830764.1"/>
    <property type="molecule type" value="Genomic_DNA"/>
</dbReference>
<evidence type="ECO:0000256" key="7">
    <source>
        <dbReference type="RuleBase" id="RU362091"/>
    </source>
</evidence>
<feature type="transmembrane region" description="Helical" evidence="8">
    <location>
        <begin position="319"/>
        <end position="343"/>
    </location>
</feature>
<dbReference type="Gene3D" id="1.20.1730.10">
    <property type="entry name" value="Sodium/glucose cotransporter"/>
    <property type="match status" value="1"/>
</dbReference>
<reference evidence="9 10" key="1">
    <citation type="journal article" date="2021" name="Environ. Microbiol.">
        <title>Gene family expansions and transcriptome signatures uncover fungal adaptations to wood decay.</title>
        <authorList>
            <person name="Hage H."/>
            <person name="Miyauchi S."/>
            <person name="Viragh M."/>
            <person name="Drula E."/>
            <person name="Min B."/>
            <person name="Chaduli D."/>
            <person name="Navarro D."/>
            <person name="Favel A."/>
            <person name="Norest M."/>
            <person name="Lesage-Meessen L."/>
            <person name="Balint B."/>
            <person name="Merenyi Z."/>
            <person name="de Eugenio L."/>
            <person name="Morin E."/>
            <person name="Martinez A.T."/>
            <person name="Baldrian P."/>
            <person name="Stursova M."/>
            <person name="Martinez M.J."/>
            <person name="Novotny C."/>
            <person name="Magnuson J.K."/>
            <person name="Spatafora J.W."/>
            <person name="Maurice S."/>
            <person name="Pangilinan J."/>
            <person name="Andreopoulos W."/>
            <person name="LaButti K."/>
            <person name="Hundley H."/>
            <person name="Na H."/>
            <person name="Kuo A."/>
            <person name="Barry K."/>
            <person name="Lipzen A."/>
            <person name="Henrissat B."/>
            <person name="Riley R."/>
            <person name="Ahrendt S."/>
            <person name="Nagy L.G."/>
            <person name="Grigoriev I.V."/>
            <person name="Martin F."/>
            <person name="Rosso M.N."/>
        </authorList>
    </citation>
    <scope>NUCLEOTIDE SEQUENCE [LARGE SCALE GENOMIC DNA]</scope>
    <source>
        <strain evidence="9 10">CIRM-BRFM 1785</strain>
    </source>
</reference>
<evidence type="ECO:0000256" key="2">
    <source>
        <dbReference type="ARBA" id="ARBA00006434"/>
    </source>
</evidence>
<feature type="transmembrane region" description="Helical" evidence="8">
    <location>
        <begin position="89"/>
        <end position="109"/>
    </location>
</feature>
<comment type="caution">
    <text evidence="9">The sequence shown here is derived from an EMBL/GenBank/DDBJ whole genome shotgun (WGS) entry which is preliminary data.</text>
</comment>
<evidence type="ECO:0000313" key="10">
    <source>
        <dbReference type="Proteomes" id="UP000814176"/>
    </source>
</evidence>
<feature type="transmembrane region" description="Helical" evidence="8">
    <location>
        <begin position="121"/>
        <end position="142"/>
    </location>
</feature>
<feature type="transmembrane region" description="Helical" evidence="8">
    <location>
        <begin position="287"/>
        <end position="307"/>
    </location>
</feature>
<feature type="transmembrane region" description="Helical" evidence="8">
    <location>
        <begin position="44"/>
        <end position="63"/>
    </location>
</feature>
<dbReference type="InterPro" id="IPR001734">
    <property type="entry name" value="Na/solute_symporter"/>
</dbReference>
<feature type="transmembrane region" description="Helical" evidence="8">
    <location>
        <begin position="231"/>
        <end position="251"/>
    </location>
</feature>